<keyword evidence="1" id="KW-0479">Metal-binding</keyword>
<proteinExistence type="predicted"/>
<evidence type="ECO:0000256" key="1">
    <source>
        <dbReference type="ARBA" id="ARBA00022723"/>
    </source>
</evidence>
<evidence type="ECO:0000256" key="2">
    <source>
        <dbReference type="ARBA" id="ARBA00022771"/>
    </source>
</evidence>
<protein>
    <recommendedName>
        <fullName evidence="5">BED-type domain-containing protein</fullName>
    </recommendedName>
</protein>
<accession>A0ABN8HRS6</accession>
<dbReference type="InterPro" id="IPR003656">
    <property type="entry name" value="Znf_BED"/>
</dbReference>
<sequence length="349" mass="40579">MARHFKTKHRVLYTKILPLIKKPYVEPVKLRTSSTWVKKYSTEVGENRHKCDLCENILKMPKAHGNFKRHIRLKHPEIYQVETEFEARAEKEEGAQNMEPEYDVEYIEEALESEDGVVEEHIEDLKENAKNAPDVETSGSPVPEAIEYQDVGNLDSQPELKDYGDIEHIFENDPELEDKIKWLAQRVVPGKRGNALTCVWNFFKAVEANQAYTCIFCYKEIRIFPFSCSNLKRHLATKHKKQFKLLVKYAPEFKKKGVASLTKLLEQSNRSNDVTKSFEASYFEGQGESRFKCRSCDEVIECKDSNSLVLFKHIHDKHGEEVISQLKDNVDDDEEFSVLFVKKKDLELL</sequence>
<reference evidence="6" key="1">
    <citation type="submission" date="2022-03" db="EMBL/GenBank/DDBJ databases">
        <authorList>
            <person name="Martin H S."/>
        </authorList>
    </citation>
    <scope>NUCLEOTIDE SEQUENCE</scope>
</reference>
<evidence type="ECO:0000256" key="4">
    <source>
        <dbReference type="PROSITE-ProRule" id="PRU00027"/>
    </source>
</evidence>
<evidence type="ECO:0000256" key="3">
    <source>
        <dbReference type="ARBA" id="ARBA00022833"/>
    </source>
</evidence>
<keyword evidence="3" id="KW-0862">Zinc</keyword>
<name>A0ABN8HRS6_9NEOP</name>
<evidence type="ECO:0000313" key="7">
    <source>
        <dbReference type="Proteomes" id="UP000837857"/>
    </source>
</evidence>
<feature type="domain" description="BED-type" evidence="5">
    <location>
        <begin position="194"/>
        <end position="246"/>
    </location>
</feature>
<evidence type="ECO:0000259" key="5">
    <source>
        <dbReference type="PROSITE" id="PS50808"/>
    </source>
</evidence>
<dbReference type="PROSITE" id="PS50808">
    <property type="entry name" value="ZF_BED"/>
    <property type="match status" value="1"/>
</dbReference>
<dbReference type="SUPFAM" id="SSF57667">
    <property type="entry name" value="beta-beta-alpha zinc fingers"/>
    <property type="match status" value="1"/>
</dbReference>
<dbReference type="InterPro" id="IPR036236">
    <property type="entry name" value="Znf_C2H2_sf"/>
</dbReference>
<keyword evidence="2 4" id="KW-0863">Zinc-finger</keyword>
<feature type="non-terminal residue" evidence="6">
    <location>
        <position position="349"/>
    </location>
</feature>
<dbReference type="EMBL" id="OW152824">
    <property type="protein sequence ID" value="CAH2040249.1"/>
    <property type="molecule type" value="Genomic_DNA"/>
</dbReference>
<keyword evidence="7" id="KW-1185">Reference proteome</keyword>
<dbReference type="Proteomes" id="UP000837857">
    <property type="component" value="Chromosome 12"/>
</dbReference>
<evidence type="ECO:0000313" key="6">
    <source>
        <dbReference type="EMBL" id="CAH2040249.1"/>
    </source>
</evidence>
<gene>
    <name evidence="6" type="ORF">IPOD504_LOCUS2412</name>
</gene>
<dbReference type="SMART" id="SM00614">
    <property type="entry name" value="ZnF_BED"/>
    <property type="match status" value="2"/>
</dbReference>
<organism evidence="6 7">
    <name type="scientific">Iphiclides podalirius</name>
    <name type="common">scarce swallowtail</name>
    <dbReference type="NCBI Taxonomy" id="110791"/>
    <lineage>
        <taxon>Eukaryota</taxon>
        <taxon>Metazoa</taxon>
        <taxon>Ecdysozoa</taxon>
        <taxon>Arthropoda</taxon>
        <taxon>Hexapoda</taxon>
        <taxon>Insecta</taxon>
        <taxon>Pterygota</taxon>
        <taxon>Neoptera</taxon>
        <taxon>Endopterygota</taxon>
        <taxon>Lepidoptera</taxon>
        <taxon>Glossata</taxon>
        <taxon>Ditrysia</taxon>
        <taxon>Papilionoidea</taxon>
        <taxon>Papilionidae</taxon>
        <taxon>Papilioninae</taxon>
        <taxon>Iphiclides</taxon>
    </lineage>
</organism>
<dbReference type="Pfam" id="PF02892">
    <property type="entry name" value="zf-BED"/>
    <property type="match status" value="1"/>
</dbReference>